<dbReference type="InterPro" id="IPR003107">
    <property type="entry name" value="HAT"/>
</dbReference>
<organism evidence="6 7">
    <name type="scientific">Piloderma croceum (strain F 1598)</name>
    <dbReference type="NCBI Taxonomy" id="765440"/>
    <lineage>
        <taxon>Eukaryota</taxon>
        <taxon>Fungi</taxon>
        <taxon>Dikarya</taxon>
        <taxon>Basidiomycota</taxon>
        <taxon>Agaricomycotina</taxon>
        <taxon>Agaricomycetes</taxon>
        <taxon>Agaricomycetidae</taxon>
        <taxon>Atheliales</taxon>
        <taxon>Atheliaceae</taxon>
        <taxon>Piloderma</taxon>
    </lineage>
</organism>
<dbReference type="SMART" id="SM00386">
    <property type="entry name" value="HAT"/>
    <property type="match status" value="7"/>
</dbReference>
<feature type="compositionally biased region" description="Gly residues" evidence="4">
    <location>
        <begin position="850"/>
        <end position="861"/>
    </location>
</feature>
<dbReference type="InParanoid" id="A0A0C3EZL1"/>
<evidence type="ECO:0000313" key="6">
    <source>
        <dbReference type="EMBL" id="KIM77985.1"/>
    </source>
</evidence>
<evidence type="ECO:0000256" key="3">
    <source>
        <dbReference type="RuleBase" id="RU369035"/>
    </source>
</evidence>
<gene>
    <name evidence="6" type="ORF">PILCRDRAFT_824965</name>
</gene>
<comment type="subcellular location">
    <subcellularLocation>
        <location evidence="3">Nucleus</location>
    </subcellularLocation>
    <subcellularLocation>
        <location evidence="3">Cytoplasm</location>
    </subcellularLocation>
    <text evidence="3">Nucleus and/or cytoplasm.</text>
</comment>
<dbReference type="Proteomes" id="UP000054166">
    <property type="component" value="Unassembled WGS sequence"/>
</dbReference>
<feature type="region of interest" description="Disordered" evidence="4">
    <location>
        <begin position="1"/>
        <end position="28"/>
    </location>
</feature>
<feature type="compositionally biased region" description="Basic and acidic residues" evidence="4">
    <location>
        <begin position="713"/>
        <end position="722"/>
    </location>
</feature>
<keyword evidence="1" id="KW-0677">Repeat</keyword>
<dbReference type="STRING" id="765440.A0A0C3EZL1"/>
<feature type="domain" description="Suppressor of forked" evidence="5">
    <location>
        <begin position="74"/>
        <end position="664"/>
    </location>
</feature>
<reference evidence="7" key="2">
    <citation type="submission" date="2015-01" db="EMBL/GenBank/DDBJ databases">
        <title>Evolutionary Origins and Diversification of the Mycorrhizal Mutualists.</title>
        <authorList>
            <consortium name="DOE Joint Genome Institute"/>
            <consortium name="Mycorrhizal Genomics Consortium"/>
            <person name="Kohler A."/>
            <person name="Kuo A."/>
            <person name="Nagy L.G."/>
            <person name="Floudas D."/>
            <person name="Copeland A."/>
            <person name="Barry K.W."/>
            <person name="Cichocki N."/>
            <person name="Veneault-Fourrey C."/>
            <person name="LaButti K."/>
            <person name="Lindquist E.A."/>
            <person name="Lipzen A."/>
            <person name="Lundell T."/>
            <person name="Morin E."/>
            <person name="Murat C."/>
            <person name="Riley R."/>
            <person name="Ohm R."/>
            <person name="Sun H."/>
            <person name="Tunlid A."/>
            <person name="Henrissat B."/>
            <person name="Grigoriev I.V."/>
            <person name="Hibbett D.S."/>
            <person name="Martin F."/>
        </authorList>
    </citation>
    <scope>NUCLEOTIDE SEQUENCE [LARGE SCALE GENOMIC DNA]</scope>
    <source>
        <strain evidence="7">F 1598</strain>
    </source>
</reference>
<dbReference type="InterPro" id="IPR045243">
    <property type="entry name" value="Rna14-like"/>
</dbReference>
<dbReference type="OrthoDB" id="26282at2759"/>
<evidence type="ECO:0000313" key="7">
    <source>
        <dbReference type="Proteomes" id="UP000054166"/>
    </source>
</evidence>
<dbReference type="PANTHER" id="PTHR19980:SF0">
    <property type="entry name" value="CLEAVAGE STIMULATION FACTOR SUBUNIT 3"/>
    <property type="match status" value="1"/>
</dbReference>
<feature type="region of interest" description="Disordered" evidence="4">
    <location>
        <begin position="823"/>
        <end position="861"/>
    </location>
</feature>
<dbReference type="GO" id="GO:0180010">
    <property type="term" value="P:co-transcriptional mRNA 3'-end processing, cleavage and polyadenylation pathway"/>
    <property type="evidence" value="ECO:0007669"/>
    <property type="project" value="UniProtKB-UniRule"/>
</dbReference>
<comment type="function">
    <text evidence="3">Component of the cleavage factor IA (CFIA) complex, which is involved in the endonucleolytic cleavage during polyadenylation-dependent pre-mRNA 3'-end formation.</text>
</comment>
<sequence>MSEPPPSATKTEDSADFSTNLNEDGDATQPTAEILNALDQLNSDTAPNSQENIKLEQQPPKEVEIQQPHVSEWESLRNRLRDDPHDPEGWSKLVELAENSGEIEEIKQTYESLLEIYPNTSSAQIAYLNHFMIPGSFGTAEAIFKKILRSSPSVDLWKFYLTYVRRVNTKPGARETVQKSYEFALNHVGQDKDSGEIWMDYIQFLKSGETTSTWEEQQKMDALRKVYHRAVQIPIENIETLWSELESFESNLNKITAKKFMTDLSPSYMQARSVLRQLQRHISPLFPPAPPPSSTSRPTLYLPSLPTFNAAERALVGAWKNYLKWEEGNPLELEDKDRPTLIQRVQSVYRKAVIRMRFYGEIWYMSYVWNNSVGKHEDALNILKEGIRANPTSFLLNFAYAEVLEAKKDREGVFATFDNFTDALRADLEALEARINSANSSFESNGSTKTLPVDVPASSVQTVAATGLTEAGIHSNNSSFNTQSSDEKPPKSKELADKRTEYGLVWIMYMRAARRVESQQSARAVFGRCRKDRWIPWQVYEASALMEYHVCKATNVATRIFEKGIELFGNEEIEIVLRYLGFLISLNDDANARALFERVIVNFAPERARPLWERWARYEYQYGDLESAQKLEKRIAEVYPTDPPIKRFAQRHIYLGTDAIAARDLGFAMARQVGTTGSSSTLGRTDTVQSLLSNSNLQTGGGTTSQKRPASPDYRKRDDRTPGDYGPAHKRPRPMSPVRDRDRERWEVPGRRRVGSPGWDRDRDRDGPPPPRRMEREREEDKGVVLPPVISWFVGQLPTPSAFDGPVFRTDDLMMVFRNAVIPSSTRIRSPPAGPPRGGGRPPPDYGPYQGPGGGRGGRRY</sequence>
<dbReference type="FunCoup" id="A0A0C3EZL1">
    <property type="interactions" value="887"/>
</dbReference>
<feature type="compositionally biased region" description="Basic and acidic residues" evidence="4">
    <location>
        <begin position="759"/>
        <end position="782"/>
    </location>
</feature>
<keyword evidence="7" id="KW-1185">Reference proteome</keyword>
<protein>
    <recommendedName>
        <fullName evidence="3">mRNA 3'-end-processing protein RNA14</fullName>
    </recommendedName>
</protein>
<keyword evidence="3" id="KW-0963">Cytoplasm</keyword>
<dbReference type="EMBL" id="KN833020">
    <property type="protein sequence ID" value="KIM77985.1"/>
    <property type="molecule type" value="Genomic_DNA"/>
</dbReference>
<dbReference type="GO" id="GO:0003729">
    <property type="term" value="F:mRNA binding"/>
    <property type="evidence" value="ECO:0007669"/>
    <property type="project" value="TreeGrafter"/>
</dbReference>
<dbReference type="HOGENOM" id="CLU_007630_0_0_1"/>
<dbReference type="InterPro" id="IPR008847">
    <property type="entry name" value="Suf"/>
</dbReference>
<dbReference type="SUPFAM" id="SSF48452">
    <property type="entry name" value="TPR-like"/>
    <property type="match status" value="2"/>
</dbReference>
<dbReference type="InterPro" id="IPR011990">
    <property type="entry name" value="TPR-like_helical_dom_sf"/>
</dbReference>
<feature type="compositionally biased region" description="Polar residues" evidence="4">
    <location>
        <begin position="40"/>
        <end position="52"/>
    </location>
</feature>
<feature type="compositionally biased region" description="Basic and acidic residues" evidence="4">
    <location>
        <begin position="738"/>
        <end position="750"/>
    </location>
</feature>
<reference evidence="6 7" key="1">
    <citation type="submission" date="2014-04" db="EMBL/GenBank/DDBJ databases">
        <authorList>
            <consortium name="DOE Joint Genome Institute"/>
            <person name="Kuo A."/>
            <person name="Tarkka M."/>
            <person name="Buscot F."/>
            <person name="Kohler A."/>
            <person name="Nagy L.G."/>
            <person name="Floudas D."/>
            <person name="Copeland A."/>
            <person name="Barry K.W."/>
            <person name="Cichocki N."/>
            <person name="Veneault-Fourrey C."/>
            <person name="LaButti K."/>
            <person name="Lindquist E.A."/>
            <person name="Lipzen A."/>
            <person name="Lundell T."/>
            <person name="Morin E."/>
            <person name="Murat C."/>
            <person name="Sun H."/>
            <person name="Tunlid A."/>
            <person name="Henrissat B."/>
            <person name="Grigoriev I.V."/>
            <person name="Hibbett D.S."/>
            <person name="Martin F."/>
            <person name="Nordberg H.P."/>
            <person name="Cantor M.N."/>
            <person name="Hua S.X."/>
        </authorList>
    </citation>
    <scope>NUCLEOTIDE SEQUENCE [LARGE SCALE GENOMIC DNA]</scope>
    <source>
        <strain evidence="6 7">F 1598</strain>
    </source>
</reference>
<dbReference type="Gene3D" id="1.25.40.1040">
    <property type="match status" value="2"/>
</dbReference>
<feature type="region of interest" description="Disordered" evidence="4">
    <location>
        <begin position="40"/>
        <end position="63"/>
    </location>
</feature>
<evidence type="ECO:0000256" key="4">
    <source>
        <dbReference type="SAM" id="MobiDB-lite"/>
    </source>
</evidence>
<feature type="compositionally biased region" description="Polar residues" evidence="4">
    <location>
        <begin position="693"/>
        <end position="708"/>
    </location>
</feature>
<dbReference type="AlphaFoldDB" id="A0A0C3EZL1"/>
<keyword evidence="3" id="KW-0507">mRNA processing</keyword>
<feature type="compositionally biased region" description="Basic and acidic residues" evidence="4">
    <location>
        <begin position="485"/>
        <end position="494"/>
    </location>
</feature>
<dbReference type="PANTHER" id="PTHR19980">
    <property type="entry name" value="RNA CLEAVAGE STIMULATION FACTOR"/>
    <property type="match status" value="1"/>
</dbReference>
<proteinExistence type="predicted"/>
<name>A0A0C3EZL1_PILCF</name>
<feature type="region of interest" description="Disordered" evidence="4">
    <location>
        <begin position="474"/>
        <end position="494"/>
    </location>
</feature>
<feature type="region of interest" description="Disordered" evidence="4">
    <location>
        <begin position="693"/>
        <end position="782"/>
    </location>
</feature>
<accession>A0A0C3EZL1</accession>
<evidence type="ECO:0000256" key="2">
    <source>
        <dbReference type="ARBA" id="ARBA00023242"/>
    </source>
</evidence>
<evidence type="ECO:0000259" key="5">
    <source>
        <dbReference type="Pfam" id="PF05843"/>
    </source>
</evidence>
<evidence type="ECO:0000256" key="1">
    <source>
        <dbReference type="ARBA" id="ARBA00022737"/>
    </source>
</evidence>
<dbReference type="GO" id="GO:0005634">
    <property type="term" value="C:nucleus"/>
    <property type="evidence" value="ECO:0007669"/>
    <property type="project" value="UniProtKB-SubCell"/>
</dbReference>
<dbReference type="Pfam" id="PF05843">
    <property type="entry name" value="Suf"/>
    <property type="match status" value="1"/>
</dbReference>
<feature type="compositionally biased region" description="Polar residues" evidence="4">
    <location>
        <begin position="474"/>
        <end position="484"/>
    </location>
</feature>
<keyword evidence="2 3" id="KW-0539">Nucleus</keyword>
<dbReference type="GO" id="GO:0005737">
    <property type="term" value="C:cytoplasm"/>
    <property type="evidence" value="ECO:0007669"/>
    <property type="project" value="UniProtKB-SubCell"/>
</dbReference>